<dbReference type="CDD" id="cd00085">
    <property type="entry name" value="HNHc"/>
    <property type="match status" value="1"/>
</dbReference>
<dbReference type="GO" id="GO:0003676">
    <property type="term" value="F:nucleic acid binding"/>
    <property type="evidence" value="ECO:0007669"/>
    <property type="project" value="InterPro"/>
</dbReference>
<accession>A0A7W7NZE3</accession>
<dbReference type="RefSeq" id="WP_184585480.1">
    <property type="nucleotide sequence ID" value="NZ_JACHLI010000001.1"/>
</dbReference>
<dbReference type="GO" id="GO:0004519">
    <property type="term" value="F:endonuclease activity"/>
    <property type="evidence" value="ECO:0007669"/>
    <property type="project" value="InterPro"/>
</dbReference>
<dbReference type="InterPro" id="IPR003615">
    <property type="entry name" value="HNH_nuc"/>
</dbReference>
<dbReference type="EMBL" id="JACHLI010000001">
    <property type="protein sequence ID" value="MBB4861200.1"/>
    <property type="molecule type" value="Genomic_DNA"/>
</dbReference>
<dbReference type="SMART" id="SM00507">
    <property type="entry name" value="HNHc"/>
    <property type="match status" value="1"/>
</dbReference>
<proteinExistence type="predicted"/>
<dbReference type="Pfam" id="PF01844">
    <property type="entry name" value="HNH"/>
    <property type="match status" value="1"/>
</dbReference>
<name>A0A7W7NZE3_PSENT</name>
<evidence type="ECO:0000313" key="3">
    <source>
        <dbReference type="Proteomes" id="UP000566995"/>
    </source>
</evidence>
<dbReference type="AlphaFoldDB" id="A0A7W7NZE3"/>
<comment type="caution">
    <text evidence="2">The sequence shown here is derived from an EMBL/GenBank/DDBJ whole genome shotgun (WGS) entry which is preliminary data.</text>
</comment>
<dbReference type="InterPro" id="IPR002711">
    <property type="entry name" value="HNH"/>
</dbReference>
<dbReference type="Gene3D" id="1.10.30.50">
    <property type="match status" value="1"/>
</dbReference>
<reference evidence="2 3" key="1">
    <citation type="submission" date="2020-08" db="EMBL/GenBank/DDBJ databases">
        <title>Functional genomics of gut bacteria from endangered species of beetles.</title>
        <authorList>
            <person name="Carlos-Shanley C."/>
        </authorList>
    </citation>
    <scope>NUCLEOTIDE SEQUENCE [LARGE SCALE GENOMIC DNA]</scope>
    <source>
        <strain evidence="2 3">S00179</strain>
    </source>
</reference>
<dbReference type="Proteomes" id="UP000566995">
    <property type="component" value="Unassembled WGS sequence"/>
</dbReference>
<dbReference type="GO" id="GO:0008270">
    <property type="term" value="F:zinc ion binding"/>
    <property type="evidence" value="ECO:0007669"/>
    <property type="project" value="InterPro"/>
</dbReference>
<organism evidence="2 3">
    <name type="scientific">Pseudomonas nitroreducens</name>
    <dbReference type="NCBI Taxonomy" id="46680"/>
    <lineage>
        <taxon>Bacteria</taxon>
        <taxon>Pseudomonadati</taxon>
        <taxon>Pseudomonadota</taxon>
        <taxon>Gammaproteobacteria</taxon>
        <taxon>Pseudomonadales</taxon>
        <taxon>Pseudomonadaceae</taxon>
        <taxon>Pseudomonas</taxon>
    </lineage>
</organism>
<gene>
    <name evidence="2" type="ORF">HNP46_000011</name>
</gene>
<evidence type="ECO:0000313" key="2">
    <source>
        <dbReference type="EMBL" id="MBB4861200.1"/>
    </source>
</evidence>
<feature type="domain" description="HNH nuclease" evidence="1">
    <location>
        <begin position="238"/>
        <end position="296"/>
    </location>
</feature>
<sequence length="319" mass="36149">MDIHEQYESLQPRGKSRVYDLLVGLGMDVTHWGVKEGKVRDNPATNTAYNDRWAYYDESTGVALLNLWHRNMACSGDEIVYRESFTEKATRYRAMGENYRDLRGKYREQAKSLQARGRDWAEKAMELNSILFKCFNGAGTFHVAIIAGDQTDGNEADSVKARELDSVLWHIKDFDQATLTWTLARGPKPSSHLVEEALPAITEQSYGIEIDDQFIVDLEDAPAQRVEKTAMVYERDPECRRQVLIRSKGNCESCSEPGFLKANGHRYLETHHIVAVSEGGHDHPSNMIALCPNEHREAHYGANKDELKAKYLSIVAALQ</sequence>
<evidence type="ECO:0000259" key="1">
    <source>
        <dbReference type="SMART" id="SM00507"/>
    </source>
</evidence>
<protein>
    <recommendedName>
        <fullName evidence="1">HNH nuclease domain-containing protein</fullName>
    </recommendedName>
</protein>